<accession>A0A9D1T1B5</accession>
<dbReference type="AlphaFoldDB" id="A0A9D1T1B5"/>
<feature type="compositionally biased region" description="Basic and acidic residues" evidence="1">
    <location>
        <begin position="98"/>
        <end position="111"/>
    </location>
</feature>
<protein>
    <submittedName>
        <fullName evidence="2">FmdB family transcriptional regulator</fullName>
    </submittedName>
</protein>
<reference evidence="2" key="1">
    <citation type="submission" date="2020-10" db="EMBL/GenBank/DDBJ databases">
        <authorList>
            <person name="Gilroy R."/>
        </authorList>
    </citation>
    <scope>NUCLEOTIDE SEQUENCE</scope>
    <source>
        <strain evidence="2">10669</strain>
    </source>
</reference>
<dbReference type="EMBL" id="DVOG01000056">
    <property type="protein sequence ID" value="HIV03927.1"/>
    <property type="molecule type" value="Genomic_DNA"/>
</dbReference>
<sequence length="130" mass="14177">MPIFVYIVVKPDGSDGETLEIEQGAGDAPLTKHPLTGAPLRRAFSAPGLVTRYSEGEMKRKSADERCFAARGFTKYERDPATGVYHKTAGTDPNAPESFRKPRGNELLPHEDSLLHGESCSCAACRRGKK</sequence>
<evidence type="ECO:0000256" key="1">
    <source>
        <dbReference type="SAM" id="MobiDB-lite"/>
    </source>
</evidence>
<dbReference type="Proteomes" id="UP000886812">
    <property type="component" value="Unassembled WGS sequence"/>
</dbReference>
<proteinExistence type="predicted"/>
<evidence type="ECO:0000313" key="2">
    <source>
        <dbReference type="EMBL" id="HIV03927.1"/>
    </source>
</evidence>
<comment type="caution">
    <text evidence="2">The sequence shown here is derived from an EMBL/GenBank/DDBJ whole genome shotgun (WGS) entry which is preliminary data.</text>
</comment>
<reference evidence="2" key="2">
    <citation type="journal article" date="2021" name="PeerJ">
        <title>Extensive microbial diversity within the chicken gut microbiome revealed by metagenomics and culture.</title>
        <authorList>
            <person name="Gilroy R."/>
            <person name="Ravi A."/>
            <person name="Getino M."/>
            <person name="Pursley I."/>
            <person name="Horton D.L."/>
            <person name="Alikhan N.F."/>
            <person name="Baker D."/>
            <person name="Gharbi K."/>
            <person name="Hall N."/>
            <person name="Watson M."/>
            <person name="Adriaenssens E.M."/>
            <person name="Foster-Nyarko E."/>
            <person name="Jarju S."/>
            <person name="Secka A."/>
            <person name="Antonio M."/>
            <person name="Oren A."/>
            <person name="Chaudhuri R.R."/>
            <person name="La Ragione R."/>
            <person name="Hildebrand F."/>
            <person name="Pallen M.J."/>
        </authorList>
    </citation>
    <scope>NUCLEOTIDE SEQUENCE</scope>
    <source>
        <strain evidence="2">10669</strain>
    </source>
</reference>
<organism evidence="2 3">
    <name type="scientific">Candidatus Spyradosoma merdigallinarum</name>
    <dbReference type="NCBI Taxonomy" id="2840950"/>
    <lineage>
        <taxon>Bacteria</taxon>
        <taxon>Pseudomonadati</taxon>
        <taxon>Verrucomicrobiota</taxon>
        <taxon>Opitutia</taxon>
        <taxon>Opitutia incertae sedis</taxon>
        <taxon>Candidatus Spyradosoma</taxon>
    </lineage>
</organism>
<feature type="region of interest" description="Disordered" evidence="1">
    <location>
        <begin position="83"/>
        <end position="111"/>
    </location>
</feature>
<gene>
    <name evidence="2" type="ORF">IAC75_02115</name>
</gene>
<name>A0A9D1T1B5_9BACT</name>
<evidence type="ECO:0000313" key="3">
    <source>
        <dbReference type="Proteomes" id="UP000886812"/>
    </source>
</evidence>